<evidence type="ECO:0000256" key="4">
    <source>
        <dbReference type="ARBA" id="ARBA00023004"/>
    </source>
</evidence>
<evidence type="ECO:0000313" key="9">
    <source>
        <dbReference type="Proteomes" id="UP000191661"/>
    </source>
</evidence>
<organism evidence="8 9">
    <name type="scientific">Methanobrevibacter arboriphilus JCM 13429 = DSM 1125</name>
    <dbReference type="NCBI Taxonomy" id="1300164"/>
    <lineage>
        <taxon>Archaea</taxon>
        <taxon>Methanobacteriati</taxon>
        <taxon>Methanobacteriota</taxon>
        <taxon>Methanomada group</taxon>
        <taxon>Methanobacteria</taxon>
        <taxon>Methanobacteriales</taxon>
        <taxon>Methanobacteriaceae</taxon>
        <taxon>Methanobrevibacter</taxon>
    </lineage>
</organism>
<gene>
    <name evidence="8" type="ORF">MBBAR_29c00150</name>
</gene>
<dbReference type="InterPro" id="IPR004017">
    <property type="entry name" value="Cys_rich_dom"/>
</dbReference>
<dbReference type="Proteomes" id="UP000191661">
    <property type="component" value="Unassembled WGS sequence"/>
</dbReference>
<dbReference type="GO" id="GO:0051539">
    <property type="term" value="F:4 iron, 4 sulfur cluster binding"/>
    <property type="evidence" value="ECO:0007669"/>
    <property type="project" value="UniProtKB-KW"/>
</dbReference>
<dbReference type="AlphaFoldDB" id="A0A1V6N0A6"/>
<feature type="domain" description="Cysteine-rich" evidence="7">
    <location>
        <begin position="2"/>
        <end position="81"/>
    </location>
</feature>
<dbReference type="GO" id="GO:0005886">
    <property type="term" value="C:plasma membrane"/>
    <property type="evidence" value="ECO:0007669"/>
    <property type="project" value="TreeGrafter"/>
</dbReference>
<keyword evidence="2" id="KW-0479">Metal-binding</keyword>
<dbReference type="GO" id="GO:0016491">
    <property type="term" value="F:oxidoreductase activity"/>
    <property type="evidence" value="ECO:0007669"/>
    <property type="project" value="UniProtKB-KW"/>
</dbReference>
<comment type="caution">
    <text evidence="8">The sequence shown here is derived from an EMBL/GenBank/DDBJ whole genome shotgun (WGS) entry which is preliminary data.</text>
</comment>
<proteinExistence type="predicted"/>
<dbReference type="GO" id="GO:0046872">
    <property type="term" value="F:metal ion binding"/>
    <property type="evidence" value="ECO:0007669"/>
    <property type="project" value="UniProtKB-KW"/>
</dbReference>
<keyword evidence="4" id="KW-0408">Iron</keyword>
<feature type="region of interest" description="Disordered" evidence="6">
    <location>
        <begin position="256"/>
        <end position="316"/>
    </location>
</feature>
<protein>
    <submittedName>
        <fullName evidence="8">Putative Fe-S oxidoreductase</fullName>
    </submittedName>
</protein>
<sequence>MLYFRGCTARERVNSISDSTEKLLKLANIDFKTLDDEECCGSVLLRTGFEDDAKEQMKKNLPKLKDEKIVVSCAGCYKTLKQDYMDYIGADLDVIHISQLLNEIISNNYNNSNINGNNNNNNNFDFDFDSLIDEDISVTYHDPCHLGRHSGEFDAPREVIKSFSNLIEMENIRENSLCCGSGGGVKSAFPEIANLIASRRGEEAEDTGAEILITSCPFCKLNLNENSSMEVLDLSEFILACIEGNIDKFLNDKHEKTKEEEKNKQKMDKKEEKDKKNKNKQEKDKKEKDNQKKDKEEKDKKEKDKKELIDEKVEDL</sequence>
<evidence type="ECO:0000256" key="5">
    <source>
        <dbReference type="ARBA" id="ARBA00023014"/>
    </source>
</evidence>
<reference evidence="8 9" key="1">
    <citation type="submission" date="2014-12" db="EMBL/GenBank/DDBJ databases">
        <title>Genome sequence of Methanobrevibacter arboriphilicus DH1, DSM1125.</title>
        <authorList>
            <person name="Poehlein A."/>
            <person name="Thauer R.K."/>
            <person name="Seedorf H."/>
            <person name="Daniel R."/>
        </authorList>
    </citation>
    <scope>NUCLEOTIDE SEQUENCE [LARGE SCALE GENOMIC DNA]</scope>
    <source>
        <strain evidence="8 9">DH1</strain>
    </source>
</reference>
<dbReference type="EMBL" id="JXMW01000029">
    <property type="protein sequence ID" value="OQD58064.1"/>
    <property type="molecule type" value="Genomic_DNA"/>
</dbReference>
<dbReference type="PANTHER" id="PTHR43255">
    <property type="entry name" value="IRON-SULFUR-BINDING OXIDOREDUCTASE FADF-RELATED-RELATED"/>
    <property type="match status" value="1"/>
</dbReference>
<keyword evidence="5" id="KW-0411">Iron-sulfur</keyword>
<feature type="domain" description="Cysteine-rich" evidence="7">
    <location>
        <begin position="138"/>
        <end position="223"/>
    </location>
</feature>
<evidence type="ECO:0000256" key="6">
    <source>
        <dbReference type="SAM" id="MobiDB-lite"/>
    </source>
</evidence>
<dbReference type="PANTHER" id="PTHR43255:SF1">
    <property type="entry name" value="IRON-SULFUR-BINDING OXIDOREDUCTASE FADF-RELATED"/>
    <property type="match status" value="1"/>
</dbReference>
<evidence type="ECO:0000259" key="7">
    <source>
        <dbReference type="Pfam" id="PF02754"/>
    </source>
</evidence>
<evidence type="ECO:0000256" key="1">
    <source>
        <dbReference type="ARBA" id="ARBA00022485"/>
    </source>
</evidence>
<keyword evidence="1" id="KW-0004">4Fe-4S</keyword>
<dbReference type="InterPro" id="IPR051460">
    <property type="entry name" value="HdrC_iron-sulfur_subunit"/>
</dbReference>
<dbReference type="Pfam" id="PF02754">
    <property type="entry name" value="CCG"/>
    <property type="match status" value="2"/>
</dbReference>
<dbReference type="OrthoDB" id="42878at2157"/>
<name>A0A1V6N0A6_METAZ</name>
<evidence type="ECO:0000313" key="8">
    <source>
        <dbReference type="EMBL" id="OQD58064.1"/>
    </source>
</evidence>
<keyword evidence="9" id="KW-1185">Reference proteome</keyword>
<evidence type="ECO:0000256" key="2">
    <source>
        <dbReference type="ARBA" id="ARBA00022723"/>
    </source>
</evidence>
<keyword evidence="3" id="KW-0560">Oxidoreductase</keyword>
<accession>A0A1V6N0A6</accession>
<evidence type="ECO:0000256" key="3">
    <source>
        <dbReference type="ARBA" id="ARBA00023002"/>
    </source>
</evidence>